<protein>
    <submittedName>
        <fullName evidence="2">Uncharacterized protein</fullName>
    </submittedName>
</protein>
<sequence>MLKKLRNLKSGLSKNVIEVHLVEPRAQLQEESAYVHLNKSRSEPKAKYQAHYNSYFSVVFTLCIYRQNRSPTLLDDRVSVELRPASFASLPRRLSGSCGSQLTGQQGSVGLSHPGTGTSTTTSDSWQGAKRRLIIGGFGSTTGKGGGGGGSGGLGQGLAALCGLVEPVIGV</sequence>
<feature type="compositionally biased region" description="Polar residues" evidence="1">
    <location>
        <begin position="97"/>
        <end position="109"/>
    </location>
</feature>
<organism evidence="2 3">
    <name type="scientific">Protopolystoma xenopodis</name>
    <dbReference type="NCBI Taxonomy" id="117903"/>
    <lineage>
        <taxon>Eukaryota</taxon>
        <taxon>Metazoa</taxon>
        <taxon>Spiralia</taxon>
        <taxon>Lophotrochozoa</taxon>
        <taxon>Platyhelminthes</taxon>
        <taxon>Monogenea</taxon>
        <taxon>Polyopisthocotylea</taxon>
        <taxon>Polystomatidea</taxon>
        <taxon>Polystomatidae</taxon>
        <taxon>Protopolystoma</taxon>
    </lineage>
</organism>
<dbReference type="Proteomes" id="UP000784294">
    <property type="component" value="Unassembled WGS sequence"/>
</dbReference>
<evidence type="ECO:0000256" key="1">
    <source>
        <dbReference type="SAM" id="MobiDB-lite"/>
    </source>
</evidence>
<accession>A0A3S4ZH33</accession>
<keyword evidence="3" id="KW-1185">Reference proteome</keyword>
<feature type="region of interest" description="Disordered" evidence="1">
    <location>
        <begin position="92"/>
        <end position="126"/>
    </location>
</feature>
<comment type="caution">
    <text evidence="2">The sequence shown here is derived from an EMBL/GenBank/DDBJ whole genome shotgun (WGS) entry which is preliminary data.</text>
</comment>
<name>A0A3S4ZH33_9PLAT</name>
<gene>
    <name evidence="2" type="ORF">PXEA_LOCUS4810</name>
</gene>
<dbReference type="AlphaFoldDB" id="A0A3S4ZH33"/>
<evidence type="ECO:0000313" key="3">
    <source>
        <dbReference type="Proteomes" id="UP000784294"/>
    </source>
</evidence>
<reference evidence="2" key="1">
    <citation type="submission" date="2018-11" db="EMBL/GenBank/DDBJ databases">
        <authorList>
            <consortium name="Pathogen Informatics"/>
        </authorList>
    </citation>
    <scope>NUCLEOTIDE SEQUENCE</scope>
</reference>
<proteinExistence type="predicted"/>
<evidence type="ECO:0000313" key="2">
    <source>
        <dbReference type="EMBL" id="VEL11370.1"/>
    </source>
</evidence>
<dbReference type="EMBL" id="CAAALY010011629">
    <property type="protein sequence ID" value="VEL11370.1"/>
    <property type="molecule type" value="Genomic_DNA"/>
</dbReference>